<dbReference type="InterPro" id="IPR016163">
    <property type="entry name" value="Ald_DH_C"/>
</dbReference>
<dbReference type="Gene3D" id="3.40.309.10">
    <property type="entry name" value="Aldehyde Dehydrogenase, Chain A, domain 2"/>
    <property type="match status" value="1"/>
</dbReference>
<comment type="similarity">
    <text evidence="1">Belongs to the aldehyde dehydrogenase family.</text>
</comment>
<reference evidence="4" key="1">
    <citation type="submission" date="2022-05" db="EMBL/GenBank/DDBJ databases">
        <title>Comparative Genomics of Spacecraft Associated Microbes.</title>
        <authorList>
            <person name="Tran M.T."/>
            <person name="Wright A."/>
            <person name="Seuylemezian A."/>
            <person name="Eisen J."/>
            <person name="Coil D."/>
        </authorList>
    </citation>
    <scope>NUCLEOTIDE SEQUENCE</scope>
    <source>
        <strain evidence="4">214.1.1</strain>
    </source>
</reference>
<dbReference type="RefSeq" id="WP_251223291.1">
    <property type="nucleotide sequence ID" value="NZ_JAMBOL010000008.1"/>
</dbReference>
<keyword evidence="2" id="KW-0560">Oxidoreductase</keyword>
<dbReference type="GO" id="GO:0008911">
    <property type="term" value="F:lactaldehyde dehydrogenase (NAD+) activity"/>
    <property type="evidence" value="ECO:0007669"/>
    <property type="project" value="TreeGrafter"/>
</dbReference>
<dbReference type="Pfam" id="PF00171">
    <property type="entry name" value="Aldedh"/>
    <property type="match status" value="1"/>
</dbReference>
<dbReference type="Proteomes" id="UP001139179">
    <property type="component" value="Unassembled WGS sequence"/>
</dbReference>
<keyword evidence="5" id="KW-1185">Reference proteome</keyword>
<evidence type="ECO:0000313" key="5">
    <source>
        <dbReference type="Proteomes" id="UP001139179"/>
    </source>
</evidence>
<dbReference type="InterPro" id="IPR015590">
    <property type="entry name" value="Aldehyde_DH_dom"/>
</dbReference>
<dbReference type="PANTHER" id="PTHR42991:SF1">
    <property type="entry name" value="ALDEHYDE DEHYDROGENASE"/>
    <property type="match status" value="1"/>
</dbReference>
<dbReference type="EMBL" id="JAMBOL010000008">
    <property type="protein sequence ID" value="MCM3714511.1"/>
    <property type="molecule type" value="Genomic_DNA"/>
</dbReference>
<comment type="caution">
    <text evidence="4">The sequence shown here is derived from an EMBL/GenBank/DDBJ whole genome shotgun (WGS) entry which is preliminary data.</text>
</comment>
<dbReference type="CDD" id="cd07149">
    <property type="entry name" value="ALDH_y4uC"/>
    <property type="match status" value="1"/>
</dbReference>
<organism evidence="4 5">
    <name type="scientific">Halalkalibacter oceani</name>
    <dbReference type="NCBI Taxonomy" id="1653776"/>
    <lineage>
        <taxon>Bacteria</taxon>
        <taxon>Bacillati</taxon>
        <taxon>Bacillota</taxon>
        <taxon>Bacilli</taxon>
        <taxon>Bacillales</taxon>
        <taxon>Bacillaceae</taxon>
        <taxon>Halalkalibacter</taxon>
    </lineage>
</organism>
<dbReference type="PANTHER" id="PTHR42991">
    <property type="entry name" value="ALDEHYDE DEHYDROGENASE"/>
    <property type="match status" value="1"/>
</dbReference>
<dbReference type="InterPro" id="IPR016161">
    <property type="entry name" value="Ald_DH/histidinol_DH"/>
</dbReference>
<protein>
    <submittedName>
        <fullName evidence="4">Aldehyde dehydrogenase family protein</fullName>
    </submittedName>
</protein>
<dbReference type="AlphaFoldDB" id="A0A9X2DPW4"/>
<dbReference type="FunFam" id="3.40.605.10:FF:000007">
    <property type="entry name" value="NAD/NADP-dependent betaine aldehyde dehydrogenase"/>
    <property type="match status" value="1"/>
</dbReference>
<proteinExistence type="inferred from homology"/>
<dbReference type="SUPFAM" id="SSF53720">
    <property type="entry name" value="ALDH-like"/>
    <property type="match status" value="1"/>
</dbReference>
<feature type="domain" description="Aldehyde dehydrogenase" evidence="3">
    <location>
        <begin position="19"/>
        <end position="475"/>
    </location>
</feature>
<evidence type="ECO:0000313" key="4">
    <source>
        <dbReference type="EMBL" id="MCM3714511.1"/>
    </source>
</evidence>
<gene>
    <name evidence="4" type="ORF">M3202_10465</name>
</gene>
<dbReference type="InterPro" id="IPR016162">
    <property type="entry name" value="Ald_DH_N"/>
</dbReference>
<evidence type="ECO:0000256" key="1">
    <source>
        <dbReference type="ARBA" id="ARBA00009986"/>
    </source>
</evidence>
<evidence type="ECO:0000256" key="2">
    <source>
        <dbReference type="ARBA" id="ARBA00023002"/>
    </source>
</evidence>
<evidence type="ECO:0000259" key="3">
    <source>
        <dbReference type="Pfam" id="PF00171"/>
    </source>
</evidence>
<dbReference type="Gene3D" id="3.40.605.10">
    <property type="entry name" value="Aldehyde Dehydrogenase, Chain A, domain 1"/>
    <property type="match status" value="1"/>
</dbReference>
<name>A0A9X2DPW4_9BACI</name>
<accession>A0A9X2DPW4</accession>
<dbReference type="InterPro" id="IPR051020">
    <property type="entry name" value="ALDH-related_metabolic_enz"/>
</dbReference>
<sequence>MNTQTDKVVTYGNLVDGQWIEGTETFTVENKYTHEPYAEIAKADKALVDKAVANAKETFNSVKLPATKRYEILMKAAQLFEERKEDIALAITREVGKTIKDARGEVDRGIATFIASAEEAKRITGQGMPIHGQPGNEEKMAFSIRVPVGVVCAITPFNFPFNLTAHKVAPAIAAGNTVVLKPAEKTPVSAIKMAEILLEAGLPKGFLNVVNGFGHEVGPLLLEDERIAMYTFTGSPTVGKMIKSQTGIRKVTLELGNNSPNIIHHDVADLDRAVELCVSRGYVNSGQACISVQRIYVHRDIYEEVLEKAKKVAEAFVVGNPEDEATNIGPMISINEAERAEKWVQEAAEHGARIITGGKRDGALFQPTVLTDVKEEMKVMCEEVFAPIVSIIPYDDIYETFAAANDSKFGLQAGFFTSNLELAMKAAQVLEFGGVNINDVSTFRVDILPYGGVKDSGVGKEGPRSAVEEMTDEKLITIQL</sequence>